<gene>
    <name evidence="3" type="ordered locus">UWK_03347</name>
</gene>
<dbReference type="PATRIC" id="fig|1167006.5.peg.3603"/>
<dbReference type="GO" id="GO:0003677">
    <property type="term" value="F:DNA binding"/>
    <property type="evidence" value="ECO:0007669"/>
    <property type="project" value="UniProtKB-KW"/>
</dbReference>
<dbReference type="Pfam" id="PF13411">
    <property type="entry name" value="MerR_1"/>
    <property type="match status" value="1"/>
</dbReference>
<dbReference type="Gene3D" id="1.10.1660.10">
    <property type="match status" value="1"/>
</dbReference>
<dbReference type="PROSITE" id="PS50937">
    <property type="entry name" value="HTH_MERR_2"/>
    <property type="match status" value="1"/>
</dbReference>
<accession>M1PJY8</accession>
<sequence length="115" mass="13287">MSPEIPDKLYFKIGEVSKLASVAPHVLRYWESEFKEIQPKRANSNQRLYKRNDVEIILLIKTLLHEQGYTLAGAKKFLSEKSEAPFVAKVTHATNHLETIKKELLVVKNILQEKE</sequence>
<dbReference type="PANTHER" id="PTHR30204:SF15">
    <property type="entry name" value="BLL5018 PROTEIN"/>
    <property type="match status" value="1"/>
</dbReference>
<evidence type="ECO:0000259" key="2">
    <source>
        <dbReference type="PROSITE" id="PS50937"/>
    </source>
</evidence>
<name>M1PJY8_DESSD</name>
<dbReference type="Proteomes" id="UP000011721">
    <property type="component" value="Chromosome"/>
</dbReference>
<dbReference type="RefSeq" id="WP_015405547.1">
    <property type="nucleotide sequence ID" value="NC_020304.1"/>
</dbReference>
<dbReference type="InterPro" id="IPR000551">
    <property type="entry name" value="MerR-type_HTH_dom"/>
</dbReference>
<feature type="domain" description="HTH merR-type" evidence="2">
    <location>
        <begin position="10"/>
        <end position="80"/>
    </location>
</feature>
<dbReference type="GO" id="GO:0003700">
    <property type="term" value="F:DNA-binding transcription factor activity"/>
    <property type="evidence" value="ECO:0007669"/>
    <property type="project" value="InterPro"/>
</dbReference>
<dbReference type="SMART" id="SM00422">
    <property type="entry name" value="HTH_MERR"/>
    <property type="match status" value="1"/>
</dbReference>
<dbReference type="CDD" id="cd04765">
    <property type="entry name" value="HTH_MlrA-like_sg2"/>
    <property type="match status" value="1"/>
</dbReference>
<keyword evidence="4" id="KW-1185">Reference proteome</keyword>
<dbReference type="EMBL" id="CP003985">
    <property type="protein sequence ID" value="AGF79865.1"/>
    <property type="molecule type" value="Genomic_DNA"/>
</dbReference>
<evidence type="ECO:0000313" key="3">
    <source>
        <dbReference type="EMBL" id="AGF79865.1"/>
    </source>
</evidence>
<organism evidence="3 4">
    <name type="scientific">Desulfocapsa sulfexigens (strain DSM 10523 / SB164P1)</name>
    <dbReference type="NCBI Taxonomy" id="1167006"/>
    <lineage>
        <taxon>Bacteria</taxon>
        <taxon>Pseudomonadati</taxon>
        <taxon>Thermodesulfobacteriota</taxon>
        <taxon>Desulfobulbia</taxon>
        <taxon>Desulfobulbales</taxon>
        <taxon>Desulfocapsaceae</taxon>
        <taxon>Desulfocapsa</taxon>
    </lineage>
</organism>
<dbReference type="STRING" id="1167006.UWK_03347"/>
<keyword evidence="1" id="KW-0238">DNA-binding</keyword>
<dbReference type="HOGENOM" id="CLU_045945_4_2_7"/>
<evidence type="ECO:0000256" key="1">
    <source>
        <dbReference type="ARBA" id="ARBA00023125"/>
    </source>
</evidence>
<dbReference type="SUPFAM" id="SSF46955">
    <property type="entry name" value="Putative DNA-binding domain"/>
    <property type="match status" value="1"/>
</dbReference>
<dbReference type="KEGG" id="dsf:UWK_03347"/>
<dbReference type="OrthoDB" id="9810140at2"/>
<reference evidence="4" key="1">
    <citation type="journal article" date="2013" name="Stand. Genomic Sci.">
        <title>Complete genome sequence of Desulfocapsa sulfexigens, a marine deltaproteobacterium specialized in disproportionating inorganic sulfur compounds.</title>
        <authorList>
            <person name="Finster K.W."/>
            <person name="Kjeldsen K.U."/>
            <person name="Kube M."/>
            <person name="Reinhardt R."/>
            <person name="Mussmann M."/>
            <person name="Amann R."/>
            <person name="Schreiber L."/>
        </authorList>
    </citation>
    <scope>NUCLEOTIDE SEQUENCE [LARGE SCALE GENOMIC DNA]</scope>
    <source>
        <strain evidence="4">DSM 10523 / SB164P1</strain>
    </source>
</reference>
<dbReference type="AlphaFoldDB" id="M1PJY8"/>
<evidence type="ECO:0000313" key="4">
    <source>
        <dbReference type="Proteomes" id="UP000011721"/>
    </source>
</evidence>
<proteinExistence type="predicted"/>
<dbReference type="PANTHER" id="PTHR30204">
    <property type="entry name" value="REDOX-CYCLING DRUG-SENSING TRANSCRIPTIONAL ACTIVATOR SOXR"/>
    <property type="match status" value="1"/>
</dbReference>
<protein>
    <submittedName>
        <fullName evidence="3">Putative transcriptional regulator</fullName>
    </submittedName>
</protein>
<dbReference type="eggNOG" id="COG0789">
    <property type="taxonomic scope" value="Bacteria"/>
</dbReference>
<dbReference type="InterPro" id="IPR047057">
    <property type="entry name" value="MerR_fam"/>
</dbReference>
<dbReference type="InterPro" id="IPR009061">
    <property type="entry name" value="DNA-bd_dom_put_sf"/>
</dbReference>